<protein>
    <recommendedName>
        <fullName evidence="2">HEAT repeat domain-containing protein</fullName>
    </recommendedName>
</protein>
<dbReference type="AlphaFoldDB" id="A0A382E6M0"/>
<evidence type="ECO:0008006" key="2">
    <source>
        <dbReference type="Google" id="ProtNLM"/>
    </source>
</evidence>
<dbReference type="Pfam" id="PF13646">
    <property type="entry name" value="HEAT_2"/>
    <property type="match status" value="1"/>
</dbReference>
<dbReference type="Gene3D" id="1.25.10.10">
    <property type="entry name" value="Leucine-rich Repeat Variant"/>
    <property type="match status" value="1"/>
</dbReference>
<feature type="non-terminal residue" evidence="1">
    <location>
        <position position="381"/>
    </location>
</feature>
<reference evidence="1" key="1">
    <citation type="submission" date="2018-05" db="EMBL/GenBank/DDBJ databases">
        <authorList>
            <person name="Lanie J.A."/>
            <person name="Ng W.-L."/>
            <person name="Kazmierczak K.M."/>
            <person name="Andrzejewski T.M."/>
            <person name="Davidsen T.M."/>
            <person name="Wayne K.J."/>
            <person name="Tettelin H."/>
            <person name="Glass J.I."/>
            <person name="Rusch D."/>
            <person name="Podicherti R."/>
            <person name="Tsui H.-C.T."/>
            <person name="Winkler M.E."/>
        </authorList>
    </citation>
    <scope>NUCLEOTIDE SEQUENCE</scope>
</reference>
<accession>A0A382E6M0</accession>
<gene>
    <name evidence="1" type="ORF">METZ01_LOCUS199280</name>
</gene>
<sequence length="381" mass="42596">MTKYLLAACALILLVLNAGCTDQLGPTPYELGRDKLLGSALTIQAIGHLRQSEEKRERKIEPRGLLLIAYYNALTTGDAGTVKGQSAEFRREKERRLNELNNEEIAFLIDILGQRHGVLQKDLFQIFIDKVAQSPEKIEILIGAYGNERYDKAHPELNYILKEIGLSQPIVEALENPEFSEAIKLNFVRIVGEINDPNIIPKLEMQKQKSSETVAASIVSVLYQLGKKGYKSDILVNLTSSDPTTRISAASTFSMFEEPATKEMLASLKDPTGQVRIHAVEALTKFPTKDAVGMLLDILYNDVDDSAKQSTINALVTHAENGLAKGLAKILVNQLYKTEVPKDRLRIIAILRAERLRRQITANPYDNLEFQLSEFFQAKED</sequence>
<organism evidence="1">
    <name type="scientific">marine metagenome</name>
    <dbReference type="NCBI Taxonomy" id="408172"/>
    <lineage>
        <taxon>unclassified sequences</taxon>
        <taxon>metagenomes</taxon>
        <taxon>ecological metagenomes</taxon>
    </lineage>
</organism>
<evidence type="ECO:0000313" key="1">
    <source>
        <dbReference type="EMBL" id="SVB46426.1"/>
    </source>
</evidence>
<dbReference type="SUPFAM" id="SSF48371">
    <property type="entry name" value="ARM repeat"/>
    <property type="match status" value="1"/>
</dbReference>
<dbReference type="EMBL" id="UINC01043015">
    <property type="protein sequence ID" value="SVB46426.1"/>
    <property type="molecule type" value="Genomic_DNA"/>
</dbReference>
<name>A0A382E6M0_9ZZZZ</name>
<dbReference type="InterPro" id="IPR011989">
    <property type="entry name" value="ARM-like"/>
</dbReference>
<proteinExistence type="predicted"/>
<dbReference type="InterPro" id="IPR016024">
    <property type="entry name" value="ARM-type_fold"/>
</dbReference>